<comment type="caution">
    <text evidence="1">The sequence shown here is derived from an EMBL/GenBank/DDBJ whole genome shotgun (WGS) entry which is preliminary data.</text>
</comment>
<name>A0A4Y7T0W5_COPMI</name>
<dbReference type="AlphaFoldDB" id="A0A4Y7T0W5"/>
<organism evidence="1 2">
    <name type="scientific">Coprinellus micaceus</name>
    <name type="common">Glistening ink-cap mushroom</name>
    <name type="synonym">Coprinus micaceus</name>
    <dbReference type="NCBI Taxonomy" id="71717"/>
    <lineage>
        <taxon>Eukaryota</taxon>
        <taxon>Fungi</taxon>
        <taxon>Dikarya</taxon>
        <taxon>Basidiomycota</taxon>
        <taxon>Agaricomycotina</taxon>
        <taxon>Agaricomycetes</taxon>
        <taxon>Agaricomycetidae</taxon>
        <taxon>Agaricales</taxon>
        <taxon>Agaricineae</taxon>
        <taxon>Psathyrellaceae</taxon>
        <taxon>Coprinellus</taxon>
    </lineage>
</organism>
<evidence type="ECO:0000313" key="1">
    <source>
        <dbReference type="EMBL" id="TEB27800.1"/>
    </source>
</evidence>
<protein>
    <submittedName>
        <fullName evidence="1">Uncharacterized protein</fullName>
    </submittedName>
</protein>
<accession>A0A4Y7T0W5</accession>
<evidence type="ECO:0000313" key="2">
    <source>
        <dbReference type="Proteomes" id="UP000298030"/>
    </source>
</evidence>
<sequence length="76" mass="8081">MFNSCVAKLDTPFVGWGVVNMAQGLCEIKSVSGWWMLGYGQGKWGNGGCFGPSLHRRGCCTMGAYCTAACLSMCTS</sequence>
<keyword evidence="2" id="KW-1185">Reference proteome</keyword>
<dbReference type="Proteomes" id="UP000298030">
    <property type="component" value="Unassembled WGS sequence"/>
</dbReference>
<proteinExistence type="predicted"/>
<gene>
    <name evidence="1" type="ORF">FA13DRAFT_857785</name>
</gene>
<dbReference type="EMBL" id="QPFP01000037">
    <property type="protein sequence ID" value="TEB27800.1"/>
    <property type="molecule type" value="Genomic_DNA"/>
</dbReference>
<reference evidence="1 2" key="1">
    <citation type="journal article" date="2019" name="Nat. Ecol. Evol.">
        <title>Megaphylogeny resolves global patterns of mushroom evolution.</title>
        <authorList>
            <person name="Varga T."/>
            <person name="Krizsan K."/>
            <person name="Foldi C."/>
            <person name="Dima B."/>
            <person name="Sanchez-Garcia M."/>
            <person name="Sanchez-Ramirez S."/>
            <person name="Szollosi G.J."/>
            <person name="Szarkandi J.G."/>
            <person name="Papp V."/>
            <person name="Albert L."/>
            <person name="Andreopoulos W."/>
            <person name="Angelini C."/>
            <person name="Antonin V."/>
            <person name="Barry K.W."/>
            <person name="Bougher N.L."/>
            <person name="Buchanan P."/>
            <person name="Buyck B."/>
            <person name="Bense V."/>
            <person name="Catcheside P."/>
            <person name="Chovatia M."/>
            <person name="Cooper J."/>
            <person name="Damon W."/>
            <person name="Desjardin D."/>
            <person name="Finy P."/>
            <person name="Geml J."/>
            <person name="Haridas S."/>
            <person name="Hughes K."/>
            <person name="Justo A."/>
            <person name="Karasinski D."/>
            <person name="Kautmanova I."/>
            <person name="Kiss B."/>
            <person name="Kocsube S."/>
            <person name="Kotiranta H."/>
            <person name="LaButti K.M."/>
            <person name="Lechner B.E."/>
            <person name="Liimatainen K."/>
            <person name="Lipzen A."/>
            <person name="Lukacs Z."/>
            <person name="Mihaltcheva S."/>
            <person name="Morgado L.N."/>
            <person name="Niskanen T."/>
            <person name="Noordeloos M.E."/>
            <person name="Ohm R.A."/>
            <person name="Ortiz-Santana B."/>
            <person name="Ovrebo C."/>
            <person name="Racz N."/>
            <person name="Riley R."/>
            <person name="Savchenko A."/>
            <person name="Shiryaev A."/>
            <person name="Soop K."/>
            <person name="Spirin V."/>
            <person name="Szebenyi C."/>
            <person name="Tomsovsky M."/>
            <person name="Tulloss R.E."/>
            <person name="Uehling J."/>
            <person name="Grigoriev I.V."/>
            <person name="Vagvolgyi C."/>
            <person name="Papp T."/>
            <person name="Martin F.M."/>
            <person name="Miettinen O."/>
            <person name="Hibbett D.S."/>
            <person name="Nagy L.G."/>
        </authorList>
    </citation>
    <scope>NUCLEOTIDE SEQUENCE [LARGE SCALE GENOMIC DNA]</scope>
    <source>
        <strain evidence="1 2">FP101781</strain>
    </source>
</reference>